<dbReference type="InterPro" id="IPR036890">
    <property type="entry name" value="HATPase_C_sf"/>
</dbReference>
<dbReference type="STRING" id="1391627.SAMN05216464_11930"/>
<dbReference type="GO" id="GO:0000160">
    <property type="term" value="P:phosphorelay signal transduction system"/>
    <property type="evidence" value="ECO:0007669"/>
    <property type="project" value="UniProtKB-KW"/>
</dbReference>
<protein>
    <recommendedName>
        <fullName evidence="2">histidine kinase</fullName>
        <ecNumber evidence="2">2.7.13.3</ecNumber>
    </recommendedName>
</protein>
<keyword evidence="5" id="KW-0902">Two-component regulatory system</keyword>
<gene>
    <name evidence="7" type="ORF">SAMN05216464_11930</name>
</gene>
<dbReference type="AlphaFoldDB" id="A0A1G7LLA1"/>
<dbReference type="InterPro" id="IPR050736">
    <property type="entry name" value="Sensor_HK_Regulatory"/>
</dbReference>
<proteinExistence type="predicted"/>
<evidence type="ECO:0000259" key="6">
    <source>
        <dbReference type="PROSITE" id="PS50109"/>
    </source>
</evidence>
<reference evidence="7 8" key="1">
    <citation type="submission" date="2016-10" db="EMBL/GenBank/DDBJ databases">
        <authorList>
            <person name="de Groot N.N."/>
        </authorList>
    </citation>
    <scope>NUCLEOTIDE SEQUENCE [LARGE SCALE GENOMIC DNA]</scope>
    <source>
        <strain evidence="7 8">47C3B</strain>
    </source>
</reference>
<dbReference type="Gene3D" id="3.30.565.10">
    <property type="entry name" value="Histidine kinase-like ATPase, C-terminal domain"/>
    <property type="match status" value="1"/>
</dbReference>
<name>A0A1G7LLA1_9SPHI</name>
<dbReference type="PANTHER" id="PTHR43711:SF31">
    <property type="entry name" value="HISTIDINE KINASE"/>
    <property type="match status" value="1"/>
</dbReference>
<dbReference type="GO" id="GO:0004673">
    <property type="term" value="F:protein histidine kinase activity"/>
    <property type="evidence" value="ECO:0007669"/>
    <property type="project" value="UniProtKB-EC"/>
</dbReference>
<dbReference type="Proteomes" id="UP000199072">
    <property type="component" value="Unassembled WGS sequence"/>
</dbReference>
<dbReference type="PROSITE" id="PS50109">
    <property type="entry name" value="HIS_KIN"/>
    <property type="match status" value="1"/>
</dbReference>
<evidence type="ECO:0000256" key="4">
    <source>
        <dbReference type="ARBA" id="ARBA00022777"/>
    </source>
</evidence>
<evidence type="ECO:0000313" key="8">
    <source>
        <dbReference type="Proteomes" id="UP000199072"/>
    </source>
</evidence>
<keyword evidence="8" id="KW-1185">Reference proteome</keyword>
<evidence type="ECO:0000256" key="5">
    <source>
        <dbReference type="ARBA" id="ARBA00023012"/>
    </source>
</evidence>
<evidence type="ECO:0000256" key="3">
    <source>
        <dbReference type="ARBA" id="ARBA00022679"/>
    </source>
</evidence>
<feature type="domain" description="Histidine kinase" evidence="6">
    <location>
        <begin position="1"/>
        <end position="128"/>
    </location>
</feature>
<dbReference type="PRINTS" id="PR00344">
    <property type="entry name" value="BCTRLSENSOR"/>
</dbReference>
<dbReference type="InterPro" id="IPR003594">
    <property type="entry name" value="HATPase_dom"/>
</dbReference>
<dbReference type="Pfam" id="PF02518">
    <property type="entry name" value="HATPase_c"/>
    <property type="match status" value="1"/>
</dbReference>
<dbReference type="SMART" id="SM00387">
    <property type="entry name" value="HATPase_c"/>
    <property type="match status" value="1"/>
</dbReference>
<keyword evidence="4 7" id="KW-0418">Kinase</keyword>
<dbReference type="PANTHER" id="PTHR43711">
    <property type="entry name" value="TWO-COMPONENT HISTIDINE KINASE"/>
    <property type="match status" value="1"/>
</dbReference>
<dbReference type="InterPro" id="IPR004358">
    <property type="entry name" value="Sig_transdc_His_kin-like_C"/>
</dbReference>
<dbReference type="SUPFAM" id="SSF55874">
    <property type="entry name" value="ATPase domain of HSP90 chaperone/DNA topoisomerase II/histidine kinase"/>
    <property type="match status" value="1"/>
</dbReference>
<keyword evidence="3" id="KW-0808">Transferase</keyword>
<sequence>MINAIADLPEGLTLHADADHFEFIIRNLLSNAIKFSYEGGAITIGAKLPSPEEAVLSVADQGIGISPDQQAVFLTSNLKVNFGTKKEQGSGLGLLLIKDFIKANQGRIWLESEPGKGTRFYVAMPAAQ</sequence>
<dbReference type="EC" id="2.7.13.3" evidence="2"/>
<dbReference type="InterPro" id="IPR005467">
    <property type="entry name" value="His_kinase_dom"/>
</dbReference>
<evidence type="ECO:0000313" key="7">
    <source>
        <dbReference type="EMBL" id="SDF50317.1"/>
    </source>
</evidence>
<accession>A0A1G7LLA1</accession>
<organism evidence="7 8">
    <name type="scientific">Mucilaginibacter pineti</name>
    <dbReference type="NCBI Taxonomy" id="1391627"/>
    <lineage>
        <taxon>Bacteria</taxon>
        <taxon>Pseudomonadati</taxon>
        <taxon>Bacteroidota</taxon>
        <taxon>Sphingobacteriia</taxon>
        <taxon>Sphingobacteriales</taxon>
        <taxon>Sphingobacteriaceae</taxon>
        <taxon>Mucilaginibacter</taxon>
    </lineage>
</organism>
<comment type="catalytic activity">
    <reaction evidence="1">
        <text>ATP + protein L-histidine = ADP + protein N-phospho-L-histidine.</text>
        <dbReference type="EC" id="2.7.13.3"/>
    </reaction>
</comment>
<dbReference type="RefSeq" id="WP_162842792.1">
    <property type="nucleotide sequence ID" value="NZ_FNAI01000019.1"/>
</dbReference>
<evidence type="ECO:0000256" key="1">
    <source>
        <dbReference type="ARBA" id="ARBA00000085"/>
    </source>
</evidence>
<dbReference type="EMBL" id="FNAI01000019">
    <property type="protein sequence ID" value="SDF50317.1"/>
    <property type="molecule type" value="Genomic_DNA"/>
</dbReference>
<evidence type="ECO:0000256" key="2">
    <source>
        <dbReference type="ARBA" id="ARBA00012438"/>
    </source>
</evidence>